<dbReference type="EMBL" id="FQYT01000009">
    <property type="protein sequence ID" value="SHI93484.1"/>
    <property type="molecule type" value="Genomic_DNA"/>
</dbReference>
<accession>A0A1M6F6V8</accession>
<proteinExistence type="predicted"/>
<dbReference type="Pfam" id="PF22780">
    <property type="entry name" value="HI0933_like_1st"/>
    <property type="match status" value="1"/>
</dbReference>
<evidence type="ECO:0000259" key="4">
    <source>
        <dbReference type="Pfam" id="PF03486"/>
    </source>
</evidence>
<name>A0A1M6F6V8_9FIRM</name>
<dbReference type="InterPro" id="IPR036188">
    <property type="entry name" value="FAD/NAD-bd_sf"/>
</dbReference>
<dbReference type="PRINTS" id="PR00368">
    <property type="entry name" value="FADPNR"/>
</dbReference>
<organism evidence="6 7">
    <name type="scientific">Parasporobacterium paucivorans DSM 15970</name>
    <dbReference type="NCBI Taxonomy" id="1122934"/>
    <lineage>
        <taxon>Bacteria</taxon>
        <taxon>Bacillati</taxon>
        <taxon>Bacillota</taxon>
        <taxon>Clostridia</taxon>
        <taxon>Lachnospirales</taxon>
        <taxon>Lachnospiraceae</taxon>
        <taxon>Parasporobacterium</taxon>
    </lineage>
</organism>
<keyword evidence="3" id="KW-0274">FAD</keyword>
<evidence type="ECO:0008006" key="8">
    <source>
        <dbReference type="Google" id="ProtNLM"/>
    </source>
</evidence>
<dbReference type="InterPro" id="IPR004792">
    <property type="entry name" value="BaiN-like"/>
</dbReference>
<dbReference type="Gene3D" id="1.10.8.260">
    <property type="entry name" value="HI0933 insert domain-like"/>
    <property type="match status" value="1"/>
</dbReference>
<keyword evidence="7" id="KW-1185">Reference proteome</keyword>
<feature type="domain" description="RsdA/BaiN/AoA(So)-like Rossmann fold-like" evidence="4">
    <location>
        <begin position="3"/>
        <end position="405"/>
    </location>
</feature>
<dbReference type="SUPFAM" id="SSF51905">
    <property type="entry name" value="FAD/NAD(P)-binding domain"/>
    <property type="match status" value="1"/>
</dbReference>
<dbReference type="PANTHER" id="PTHR42887">
    <property type="entry name" value="OS12G0638800 PROTEIN"/>
    <property type="match status" value="1"/>
</dbReference>
<evidence type="ECO:0000313" key="7">
    <source>
        <dbReference type="Proteomes" id="UP000184342"/>
    </source>
</evidence>
<evidence type="ECO:0000256" key="3">
    <source>
        <dbReference type="ARBA" id="ARBA00022827"/>
    </source>
</evidence>
<dbReference type="Proteomes" id="UP000184342">
    <property type="component" value="Unassembled WGS sequence"/>
</dbReference>
<gene>
    <name evidence="6" type="ORF">SAMN02745691_01066</name>
</gene>
<keyword evidence="2" id="KW-0285">Flavoprotein</keyword>
<dbReference type="Gene3D" id="3.50.50.60">
    <property type="entry name" value="FAD/NAD(P)-binding domain"/>
    <property type="match status" value="1"/>
</dbReference>
<dbReference type="InterPro" id="IPR055178">
    <property type="entry name" value="RsdA/BaiN/AoA(So)-like_dom"/>
</dbReference>
<dbReference type="PANTHER" id="PTHR42887:SF2">
    <property type="entry name" value="OS12G0638800 PROTEIN"/>
    <property type="match status" value="1"/>
</dbReference>
<dbReference type="OrthoDB" id="9773233at2"/>
<evidence type="ECO:0000256" key="1">
    <source>
        <dbReference type="ARBA" id="ARBA00001974"/>
    </source>
</evidence>
<dbReference type="InterPro" id="IPR057661">
    <property type="entry name" value="RsdA/BaiN/AoA(So)_Rossmann"/>
</dbReference>
<evidence type="ECO:0000313" key="6">
    <source>
        <dbReference type="EMBL" id="SHI93484.1"/>
    </source>
</evidence>
<reference evidence="6 7" key="1">
    <citation type="submission" date="2016-11" db="EMBL/GenBank/DDBJ databases">
        <authorList>
            <person name="Jaros S."/>
            <person name="Januszkiewicz K."/>
            <person name="Wedrychowicz H."/>
        </authorList>
    </citation>
    <scope>NUCLEOTIDE SEQUENCE [LARGE SCALE GENOMIC DNA]</scope>
    <source>
        <strain evidence="6 7">DSM 15970</strain>
    </source>
</reference>
<dbReference type="STRING" id="1122934.SAMN02745691_01066"/>
<sequence>MSNVIVAGGGAAGMFAAIAAAGNGHNVFLVERNEKLGKKLYITGKGRCNLTNSSDMDVVFSNINSNPKFLYAALNCMNNQDVINFFENIGMRTKVERGNRVFPASDKSSDLIQALSREINRLNIHVILNTRIDKVVCDDGKFRYVVLGDKSKLHGDALVIATGGLSYPTTGSTGDGFEFAGKMGHTIISTQPSLVPLLIQEEFVKDLQGLSLKNVRASLYADEKLIFSDFGEMLFTHFGVSGPLILSASAFLVEKNADKKLTLKIDLKPALDMEQLDHRILKDFSENVNKSFKNALDRLLPKKLIPVMIELSGIPADKKINEITKAQRLGLAVLLKSFPMTVTGKRGYSEAVITKGGVSVREINPSTMQSKRVEGVYFAGEVIDIDAMTGGYNLQLAWSTGWLAGISIK</sequence>
<dbReference type="NCBIfam" id="TIGR00275">
    <property type="entry name" value="aminoacetone oxidase family FAD-binding enzyme"/>
    <property type="match status" value="1"/>
</dbReference>
<evidence type="ECO:0000256" key="2">
    <source>
        <dbReference type="ARBA" id="ARBA00022630"/>
    </source>
</evidence>
<dbReference type="InterPro" id="IPR023166">
    <property type="entry name" value="BaiN-like_dom_sf"/>
</dbReference>
<dbReference type="SUPFAM" id="SSF160996">
    <property type="entry name" value="HI0933 insert domain-like"/>
    <property type="match status" value="1"/>
</dbReference>
<comment type="cofactor">
    <cofactor evidence="1">
        <name>FAD</name>
        <dbReference type="ChEBI" id="CHEBI:57692"/>
    </cofactor>
</comment>
<evidence type="ECO:0000259" key="5">
    <source>
        <dbReference type="Pfam" id="PF22780"/>
    </source>
</evidence>
<dbReference type="RefSeq" id="WP_073993327.1">
    <property type="nucleotide sequence ID" value="NZ_FQYT01000009.1"/>
</dbReference>
<dbReference type="AlphaFoldDB" id="A0A1M6F6V8"/>
<protein>
    <recommendedName>
        <fullName evidence="8">Aminoacetone oxidase family FAD-binding enzyme</fullName>
    </recommendedName>
</protein>
<dbReference type="Pfam" id="PF03486">
    <property type="entry name" value="HI0933_like"/>
    <property type="match status" value="1"/>
</dbReference>
<feature type="domain" description="RsdA/BaiN/AoA(So)-like insert" evidence="5">
    <location>
        <begin position="191"/>
        <end position="352"/>
    </location>
</feature>
<dbReference type="Gene3D" id="2.40.30.10">
    <property type="entry name" value="Translation factors"/>
    <property type="match status" value="1"/>
</dbReference>